<dbReference type="RefSeq" id="WP_052247039.1">
    <property type="nucleotide sequence ID" value="NZ_JAVFJF020000041.1"/>
</dbReference>
<gene>
    <name evidence="3" type="ORF">QCL97_016355</name>
</gene>
<protein>
    <submittedName>
        <fullName evidence="3">TniB family NTP-binding protein</fullName>
    </submittedName>
</protein>
<dbReference type="Proteomes" id="UP001224516">
    <property type="component" value="Unassembled WGS sequence"/>
</dbReference>
<dbReference type="EMBL" id="JAVFJF020000041">
    <property type="protein sequence ID" value="MEJ8676305.1"/>
    <property type="molecule type" value="Genomic_DNA"/>
</dbReference>
<dbReference type="Pfam" id="PF13401">
    <property type="entry name" value="AAA_22"/>
    <property type="match status" value="1"/>
</dbReference>
<dbReference type="InterPro" id="IPR049945">
    <property type="entry name" value="AAA_22"/>
</dbReference>
<feature type="domain" description="AAA+ ATPase" evidence="2">
    <location>
        <begin position="47"/>
        <end position="230"/>
    </location>
</feature>
<evidence type="ECO:0000256" key="1">
    <source>
        <dbReference type="SAM" id="MobiDB-lite"/>
    </source>
</evidence>
<sequence>MDKHLNPNQQTNMRDAHVADFLDRKIFHPKLAQALQQLEDILWQKSRPDIIVLTGPTGVGKSTLAKKLEQRIQERFDTDMPGQSDKVPVLHLSIFSAGSSTFNWKELYSRMLQQLSCVSPQLMLPFDTDDMMLVDEPIQLGRGAPTANSLQTALGKAVKKRGVRAIILDEANQLLLGHKAQEQSRQYEILKSLAASTNAVIILVGTYDLLSIQEQSAQLVRRTRIIKLPHYRRTDKEDWESFCSSLGTLASWMKLPRQPDLLHKAEYFYLKSAGCIGILKPWLDSAYEYCRGNGLNELDMDIVDRFSPESRSILTILKEAQAGEIRLRDIPLEDLLKYCLLGEKDYKDTNHNDDDTHRYSKTRQKRRPGERNPKRDQTGWGF</sequence>
<dbReference type="InterPro" id="IPR003593">
    <property type="entry name" value="AAA+_ATPase"/>
</dbReference>
<evidence type="ECO:0000313" key="4">
    <source>
        <dbReference type="Proteomes" id="UP001224516"/>
    </source>
</evidence>
<dbReference type="SMART" id="SM00382">
    <property type="entry name" value="AAA"/>
    <property type="match status" value="1"/>
</dbReference>
<dbReference type="Gene3D" id="3.40.50.300">
    <property type="entry name" value="P-loop containing nucleotide triphosphate hydrolases"/>
    <property type="match status" value="1"/>
</dbReference>
<evidence type="ECO:0000313" key="3">
    <source>
        <dbReference type="EMBL" id="MEJ8676305.1"/>
    </source>
</evidence>
<dbReference type="SUPFAM" id="SSF52540">
    <property type="entry name" value="P-loop containing nucleoside triphosphate hydrolases"/>
    <property type="match status" value="1"/>
</dbReference>
<comment type="caution">
    <text evidence="3">The sequence shown here is derived from an EMBL/GenBank/DDBJ whole genome shotgun (WGS) entry which is preliminary data.</text>
</comment>
<keyword evidence="4" id="KW-1185">Reference proteome</keyword>
<dbReference type="InterPro" id="IPR027417">
    <property type="entry name" value="P-loop_NTPase"/>
</dbReference>
<evidence type="ECO:0000259" key="2">
    <source>
        <dbReference type="SMART" id="SM00382"/>
    </source>
</evidence>
<accession>A0ABU8V565</accession>
<proteinExistence type="predicted"/>
<feature type="region of interest" description="Disordered" evidence="1">
    <location>
        <begin position="350"/>
        <end position="382"/>
    </location>
</feature>
<feature type="compositionally biased region" description="Basic and acidic residues" evidence="1">
    <location>
        <begin position="367"/>
        <end position="382"/>
    </location>
</feature>
<organism evidence="3 4">
    <name type="scientific">Chromobacterium amazonense</name>
    <dbReference type="NCBI Taxonomy" id="1382803"/>
    <lineage>
        <taxon>Bacteria</taxon>
        <taxon>Pseudomonadati</taxon>
        <taxon>Pseudomonadota</taxon>
        <taxon>Betaproteobacteria</taxon>
        <taxon>Neisseriales</taxon>
        <taxon>Chromobacteriaceae</taxon>
        <taxon>Chromobacterium</taxon>
    </lineage>
</organism>
<name>A0ABU8V565_9NEIS</name>
<reference evidence="3 4" key="1">
    <citation type="submission" date="2023-12" db="EMBL/GenBank/DDBJ databases">
        <title>Evaluation and characterization of a potential secondary metabolite violacein from indigenous Chromobacterium amazonense SAM215.</title>
        <authorList>
            <person name="Tarafdar M.R."/>
            <person name="Abedin S.M."/>
            <person name="Atiqua A."/>
            <person name="Saha A."/>
            <person name="Khan S.N."/>
        </authorList>
    </citation>
    <scope>NUCLEOTIDE SEQUENCE [LARGE SCALE GENOMIC DNA]</scope>
    <source>
        <strain evidence="3 4">SAM215</strain>
    </source>
</reference>